<dbReference type="AlphaFoldDB" id="A0A9P6AZ75"/>
<evidence type="ECO:0000256" key="2">
    <source>
        <dbReference type="SAM" id="MobiDB-lite"/>
    </source>
</evidence>
<feature type="compositionally biased region" description="Polar residues" evidence="2">
    <location>
        <begin position="49"/>
        <end position="74"/>
    </location>
</feature>
<evidence type="ECO:0000259" key="3">
    <source>
        <dbReference type="PROSITE" id="PS50211"/>
    </source>
</evidence>
<feature type="region of interest" description="Disordered" evidence="2">
    <location>
        <begin position="107"/>
        <end position="130"/>
    </location>
</feature>
<evidence type="ECO:0000313" key="4">
    <source>
        <dbReference type="EMBL" id="KAF9514557.1"/>
    </source>
</evidence>
<dbReference type="InterPro" id="IPR018307">
    <property type="entry name" value="ABL9/DENND6_dom"/>
</dbReference>
<dbReference type="OrthoDB" id="26278at2759"/>
<feature type="compositionally biased region" description="Low complexity" evidence="2">
    <location>
        <begin position="725"/>
        <end position="747"/>
    </location>
</feature>
<sequence>MNTAGPEPHDNSRPFLLQNVESESGLKEQEMDDVDTASQPSMDVPLDSPTGSPRPSLVSNHSELSRNSHYTSGSEDPLTSDMHFRQTSIQSSQYLRNVTTPRLYEGAEGHGYEEVESGPTESFEREQPKPSFVNSRVSMAPSLASTLASEPGSINSTTSSSSYAKKIRPESLILDPRVAKLVIGLAVVDFNHILGPTIEMAHPSSILQDEELSLPDGAHLNKEDYSYFHVVPTVPNVPTSPSHQPTSPHTLFGISCNRQIATSTLLSKEADVTRSTVQKAIVLLASKPLFGLIRDKLGVVTRAFFNQRDFRDHSILIEFCDGLETSLRAQLTESAVYMGVRELVHKFRHRTLMLLKLLMLQKKMMFYGHPVERLCTYQYSLVSLIPGLLLALEDCGAPALASRAQDLKRATEFKSSDRQSLLKFMGLPLEIFGKDAFFQPYLPLQQMELMKTESFLCGSTNSIMTHHRDTALDLLINVESNTFEFQNPLIERIVSLTPADRKWMDDIVQDVNESWNENDPQRPTSMQCFEDYICSALSCVKYTEFLKKSAKGNVTVAGATGDPYVFQNFGEAWLTAFQKTPAFAIWDQITDPVIFDIVEPRHPCDTKPSTIADLGLRLSEGIHELKLEKNLGPTRDAISSALSVGSSNFFKAVEGVRNDLSSRLAAPRANSNPSSHSSSPPASSELLTPPPSASTASNSSVRGPYDRRGSAQTLGPPVQSGGGLRPLSLGLGLRVTPSGPSTPTTPGTGPGDSVSAAQALAETAEAARATLGKWGAGWSSYISGRTNKTSVTTAQPSSASTTSVEALPSPRPRLSLAARLSESALPTSTSVLAGHRGAETFTTSPIGSPTFSIRDLDKEREDRERDEALGKALATSMRIS</sequence>
<reference evidence="4" key="1">
    <citation type="journal article" date="2020" name="Nat. Commun.">
        <title>Large-scale genome sequencing of mycorrhizal fungi provides insights into the early evolution of symbiotic traits.</title>
        <authorList>
            <person name="Miyauchi S."/>
            <person name="Kiss E."/>
            <person name="Kuo A."/>
            <person name="Drula E."/>
            <person name="Kohler A."/>
            <person name="Sanchez-Garcia M."/>
            <person name="Morin E."/>
            <person name="Andreopoulos B."/>
            <person name="Barry K.W."/>
            <person name="Bonito G."/>
            <person name="Buee M."/>
            <person name="Carver A."/>
            <person name="Chen C."/>
            <person name="Cichocki N."/>
            <person name="Clum A."/>
            <person name="Culley D."/>
            <person name="Crous P.W."/>
            <person name="Fauchery L."/>
            <person name="Girlanda M."/>
            <person name="Hayes R.D."/>
            <person name="Keri Z."/>
            <person name="LaButti K."/>
            <person name="Lipzen A."/>
            <person name="Lombard V."/>
            <person name="Magnuson J."/>
            <person name="Maillard F."/>
            <person name="Murat C."/>
            <person name="Nolan M."/>
            <person name="Ohm R.A."/>
            <person name="Pangilinan J."/>
            <person name="Pereira M.F."/>
            <person name="Perotto S."/>
            <person name="Peter M."/>
            <person name="Pfister S."/>
            <person name="Riley R."/>
            <person name="Sitrit Y."/>
            <person name="Stielow J.B."/>
            <person name="Szollosi G."/>
            <person name="Zifcakova L."/>
            <person name="Stursova M."/>
            <person name="Spatafora J.W."/>
            <person name="Tedersoo L."/>
            <person name="Vaario L.M."/>
            <person name="Yamada A."/>
            <person name="Yan M."/>
            <person name="Wang P."/>
            <person name="Xu J."/>
            <person name="Bruns T."/>
            <person name="Baldrian P."/>
            <person name="Vilgalys R."/>
            <person name="Dunand C."/>
            <person name="Henrissat B."/>
            <person name="Grigoriev I.V."/>
            <person name="Hibbett D."/>
            <person name="Nagy L.G."/>
            <person name="Martin F.M."/>
        </authorList>
    </citation>
    <scope>NUCLEOTIDE SEQUENCE</scope>
    <source>
        <strain evidence="4">UP504</strain>
    </source>
</reference>
<dbReference type="PANTHER" id="PTHR31017:SF1">
    <property type="entry name" value="LATE SECRETORY PATHWAY PROTEIN AVL9 HOMOLOG"/>
    <property type="match status" value="1"/>
</dbReference>
<dbReference type="PANTHER" id="PTHR31017">
    <property type="entry name" value="LATE SECRETORY PATHWAY PROTEIN AVL9-RELATED"/>
    <property type="match status" value="1"/>
</dbReference>
<dbReference type="EMBL" id="MU128959">
    <property type="protein sequence ID" value="KAF9514557.1"/>
    <property type="molecule type" value="Genomic_DNA"/>
</dbReference>
<comment type="similarity">
    <text evidence="1">Belongs to the AVL9 family.</text>
</comment>
<feature type="domain" description="UDENN" evidence="3">
    <location>
        <begin position="170"/>
        <end position="612"/>
    </location>
</feature>
<dbReference type="InterPro" id="IPR051731">
    <property type="entry name" value="DENND11/AVL9_GEFs"/>
</dbReference>
<feature type="region of interest" description="Disordered" evidence="2">
    <location>
        <begin position="664"/>
        <end position="755"/>
    </location>
</feature>
<proteinExistence type="inferred from homology"/>
<feature type="compositionally biased region" description="Low complexity" evidence="2">
    <location>
        <begin position="665"/>
        <end position="700"/>
    </location>
</feature>
<dbReference type="GO" id="GO:0005737">
    <property type="term" value="C:cytoplasm"/>
    <property type="evidence" value="ECO:0007669"/>
    <property type="project" value="TreeGrafter"/>
</dbReference>
<organism evidence="4 5">
    <name type="scientific">Hydnum rufescens UP504</name>
    <dbReference type="NCBI Taxonomy" id="1448309"/>
    <lineage>
        <taxon>Eukaryota</taxon>
        <taxon>Fungi</taxon>
        <taxon>Dikarya</taxon>
        <taxon>Basidiomycota</taxon>
        <taxon>Agaricomycotina</taxon>
        <taxon>Agaricomycetes</taxon>
        <taxon>Cantharellales</taxon>
        <taxon>Hydnaceae</taxon>
        <taxon>Hydnum</taxon>
    </lineage>
</organism>
<accession>A0A9P6AZ75</accession>
<comment type="caution">
    <text evidence="4">The sequence shown here is derived from an EMBL/GenBank/DDBJ whole genome shotgun (WGS) entry which is preliminary data.</text>
</comment>
<name>A0A9P6AZ75_9AGAM</name>
<gene>
    <name evidence="4" type="ORF">BS47DRAFT_1342860</name>
</gene>
<feature type="compositionally biased region" description="Polar residues" evidence="2">
    <location>
        <begin position="840"/>
        <end position="851"/>
    </location>
</feature>
<evidence type="ECO:0000256" key="1">
    <source>
        <dbReference type="ARBA" id="ARBA00038178"/>
    </source>
</evidence>
<dbReference type="Pfam" id="PF09794">
    <property type="entry name" value="Avl9"/>
    <property type="match status" value="1"/>
</dbReference>
<keyword evidence="5" id="KW-1185">Reference proteome</keyword>
<dbReference type="PROSITE" id="PS50211">
    <property type="entry name" value="DENN"/>
    <property type="match status" value="1"/>
</dbReference>
<feature type="region of interest" description="Disordered" evidence="2">
    <location>
        <begin position="839"/>
        <end position="880"/>
    </location>
</feature>
<feature type="region of interest" description="Disordered" evidence="2">
    <location>
        <begin position="1"/>
        <end position="80"/>
    </location>
</feature>
<dbReference type="Proteomes" id="UP000886523">
    <property type="component" value="Unassembled WGS sequence"/>
</dbReference>
<feature type="region of interest" description="Disordered" evidence="2">
    <location>
        <begin position="790"/>
        <end position="810"/>
    </location>
</feature>
<dbReference type="InterPro" id="IPR037516">
    <property type="entry name" value="Tripartite_DENN"/>
</dbReference>
<feature type="compositionally biased region" description="Basic and acidic residues" evidence="2">
    <location>
        <begin position="854"/>
        <end position="869"/>
    </location>
</feature>
<protein>
    <recommendedName>
        <fullName evidence="3">UDENN domain-containing protein</fullName>
    </recommendedName>
</protein>
<evidence type="ECO:0000313" key="5">
    <source>
        <dbReference type="Proteomes" id="UP000886523"/>
    </source>
</evidence>